<protein>
    <submittedName>
        <fullName evidence="1">N-formylglutamate amidohydrolase</fullName>
    </submittedName>
</protein>
<dbReference type="STRING" id="1105367.CG50_11690"/>
<dbReference type="EMBL" id="JFZB01000005">
    <property type="protein sequence ID" value="KFI28868.1"/>
    <property type="molecule type" value="Genomic_DNA"/>
</dbReference>
<dbReference type="AlphaFoldDB" id="A0A086Y3L8"/>
<dbReference type="RefSeq" id="WP_036635316.1">
    <property type="nucleotide sequence ID" value="NZ_JFZB01000005.1"/>
</dbReference>
<gene>
    <name evidence="1" type="ORF">CG50_11690</name>
</gene>
<accession>A0A086Y3L8</accession>
<evidence type="ECO:0000313" key="1">
    <source>
        <dbReference type="EMBL" id="KFI28868.1"/>
    </source>
</evidence>
<dbReference type="OrthoDB" id="9802050at2"/>
<organism evidence="1 2">
    <name type="scientific">Paenirhodobacter enshiensis</name>
    <dbReference type="NCBI Taxonomy" id="1105367"/>
    <lineage>
        <taxon>Bacteria</taxon>
        <taxon>Pseudomonadati</taxon>
        <taxon>Pseudomonadota</taxon>
        <taxon>Alphaproteobacteria</taxon>
        <taxon>Rhodobacterales</taxon>
        <taxon>Rhodobacter group</taxon>
        <taxon>Paenirhodobacter</taxon>
    </lineage>
</organism>
<comment type="caution">
    <text evidence="1">The sequence shown here is derived from an EMBL/GenBank/DDBJ whole genome shotgun (WGS) entry which is preliminary data.</text>
</comment>
<evidence type="ECO:0000313" key="2">
    <source>
        <dbReference type="Proteomes" id="UP000028824"/>
    </source>
</evidence>
<dbReference type="Pfam" id="PF05013">
    <property type="entry name" value="FGase"/>
    <property type="match status" value="1"/>
</dbReference>
<dbReference type="SUPFAM" id="SSF53187">
    <property type="entry name" value="Zn-dependent exopeptidases"/>
    <property type="match status" value="1"/>
</dbReference>
<sequence length="290" mass="31124">MTDPGSHALPFRLIRPEPPLAPVIFASPHSGREYPAEMLARSDLDSLKLRSSEDAFVDDLLSAAPAQGAALLLARLPRAYVDLNRAEDELDPALIEGVAPRAVRNPRVAAGLGVIPRVVSGGRAIQPGKITLAEAEARLAAVWRPYHAALGALIADTRLRFGHALVLDMHSMPSDAVSGMGAGRPQIVLGDRFGTSAGRATVARIEACFLAEGLRVQRNAPFAGAYVARHYGRPAENVEVVQIEIDRSLYMDEARIVRSSDFTRFAATMGRIVARLARIGRGREDGLAAE</sequence>
<dbReference type="eggNOG" id="COG3741">
    <property type="taxonomic scope" value="Bacteria"/>
</dbReference>
<dbReference type="GO" id="GO:0016787">
    <property type="term" value="F:hydrolase activity"/>
    <property type="evidence" value="ECO:0007669"/>
    <property type="project" value="UniProtKB-KW"/>
</dbReference>
<name>A0A086Y3L8_9RHOB</name>
<proteinExistence type="predicted"/>
<reference evidence="1 2" key="1">
    <citation type="submission" date="2014-03" db="EMBL/GenBank/DDBJ databases">
        <title>Genome of Paenirhodobacter enshiensis DW2-9.</title>
        <authorList>
            <person name="Wang D."/>
            <person name="Wang G."/>
        </authorList>
    </citation>
    <scope>NUCLEOTIDE SEQUENCE [LARGE SCALE GENOMIC DNA]</scope>
    <source>
        <strain evidence="1 2">DW2-9</strain>
    </source>
</reference>
<dbReference type="InterPro" id="IPR007709">
    <property type="entry name" value="N-FG_amidohydro"/>
</dbReference>
<keyword evidence="2" id="KW-1185">Reference proteome</keyword>
<keyword evidence="1" id="KW-0378">Hydrolase</keyword>
<dbReference type="Gene3D" id="3.40.630.40">
    <property type="entry name" value="Zn-dependent exopeptidases"/>
    <property type="match status" value="1"/>
</dbReference>
<dbReference type="Proteomes" id="UP000028824">
    <property type="component" value="Unassembled WGS sequence"/>
</dbReference>